<reference evidence="2 3" key="1">
    <citation type="submission" date="2017-10" db="EMBL/GenBank/DDBJ databases">
        <title>The draft genome sequence of Lewinella nigricans NBRC 102662.</title>
        <authorList>
            <person name="Wang K."/>
        </authorList>
    </citation>
    <scope>NUCLEOTIDE SEQUENCE [LARGE SCALE GENOMIC DNA]</scope>
    <source>
        <strain evidence="2 3">NBRC 102662</strain>
    </source>
</reference>
<dbReference type="AlphaFoldDB" id="A0A2D0N7P9"/>
<gene>
    <name evidence="2" type="ORF">CRP01_21050</name>
</gene>
<keyword evidence="3" id="KW-1185">Reference proteome</keyword>
<evidence type="ECO:0000313" key="2">
    <source>
        <dbReference type="EMBL" id="PHN04497.1"/>
    </source>
</evidence>
<feature type="transmembrane region" description="Helical" evidence="1">
    <location>
        <begin position="61"/>
        <end position="81"/>
    </location>
</feature>
<protein>
    <submittedName>
        <fullName evidence="2">Uncharacterized protein</fullName>
    </submittedName>
</protein>
<proteinExistence type="predicted"/>
<organism evidence="2 3">
    <name type="scientific">Flavilitoribacter nigricans (strain ATCC 23147 / DSM 23189 / NBRC 102662 / NCIMB 1420 / SS-2)</name>
    <name type="common">Lewinella nigricans</name>
    <dbReference type="NCBI Taxonomy" id="1122177"/>
    <lineage>
        <taxon>Bacteria</taxon>
        <taxon>Pseudomonadati</taxon>
        <taxon>Bacteroidota</taxon>
        <taxon>Saprospiria</taxon>
        <taxon>Saprospirales</taxon>
        <taxon>Lewinellaceae</taxon>
        <taxon>Flavilitoribacter</taxon>
    </lineage>
</organism>
<evidence type="ECO:0000313" key="3">
    <source>
        <dbReference type="Proteomes" id="UP000223913"/>
    </source>
</evidence>
<keyword evidence="1" id="KW-0472">Membrane</keyword>
<keyword evidence="1" id="KW-1133">Transmembrane helix</keyword>
<keyword evidence="1" id="KW-0812">Transmembrane</keyword>
<feature type="transmembrane region" description="Helical" evidence="1">
    <location>
        <begin position="34"/>
        <end position="55"/>
    </location>
</feature>
<accession>A0A2D0N7P9</accession>
<feature type="transmembrane region" description="Helical" evidence="1">
    <location>
        <begin position="6"/>
        <end position="27"/>
    </location>
</feature>
<sequence>MPIIFGALGLLFPRVLIIVLWLFTNWFRGVFDNVIYLLLGLIFLPLSTLWYGVVIHYFSGAWTPIPIIGMVVAVIVDLGGLRSSRKLW</sequence>
<dbReference type="Proteomes" id="UP000223913">
    <property type="component" value="Unassembled WGS sequence"/>
</dbReference>
<dbReference type="RefSeq" id="WP_099152071.1">
    <property type="nucleotide sequence ID" value="NZ_PDUD01000025.1"/>
</dbReference>
<comment type="caution">
    <text evidence="2">The sequence shown here is derived from an EMBL/GenBank/DDBJ whole genome shotgun (WGS) entry which is preliminary data.</text>
</comment>
<name>A0A2D0N7P9_FLAN2</name>
<dbReference type="EMBL" id="PDUD01000025">
    <property type="protein sequence ID" value="PHN04497.1"/>
    <property type="molecule type" value="Genomic_DNA"/>
</dbReference>
<evidence type="ECO:0000256" key="1">
    <source>
        <dbReference type="SAM" id="Phobius"/>
    </source>
</evidence>
<dbReference type="OrthoDB" id="1495713at2"/>